<keyword evidence="3" id="KW-1185">Reference proteome</keyword>
<keyword evidence="1" id="KW-0732">Signal</keyword>
<dbReference type="Proteomes" id="UP000574761">
    <property type="component" value="Unassembled WGS sequence"/>
</dbReference>
<feature type="chain" id="PRO_5031009677" evidence="1">
    <location>
        <begin position="26"/>
        <end position="201"/>
    </location>
</feature>
<evidence type="ECO:0000256" key="1">
    <source>
        <dbReference type="SAM" id="SignalP"/>
    </source>
</evidence>
<protein>
    <submittedName>
        <fullName evidence="2">Uncharacterized protein</fullName>
    </submittedName>
</protein>
<dbReference type="EMBL" id="JACIEE010000008">
    <property type="protein sequence ID" value="MBB3978775.1"/>
    <property type="molecule type" value="Genomic_DNA"/>
</dbReference>
<evidence type="ECO:0000313" key="2">
    <source>
        <dbReference type="EMBL" id="MBB3978775.1"/>
    </source>
</evidence>
<comment type="caution">
    <text evidence="2">The sequence shown here is derived from an EMBL/GenBank/DDBJ whole genome shotgun (WGS) entry which is preliminary data.</text>
</comment>
<sequence length="201" mass="21706">MPRRIATAALALLLATASFVGPLRAQETPDPSLELRDAYATLLGLDLDGEQPVRDGRTDIYRSNLDNPDAPRLVTRLEVSGNECRVRTTSALQSPGGWAVLSLTMMDLKRIDGAVAYGSIDDLIAGKNPLRPGDPSARQLVLRGNHLQCTSRLSLADEAGALVSSCHDRLDISMMDDAQVARVQKAVALMTRMCDIDALRP</sequence>
<gene>
    <name evidence="2" type="ORF">GGQ64_004010</name>
</gene>
<reference evidence="2 3" key="1">
    <citation type="submission" date="2020-08" db="EMBL/GenBank/DDBJ databases">
        <title>Genomic Encyclopedia of Type Strains, Phase IV (KMG-IV): sequencing the most valuable type-strain genomes for metagenomic binning, comparative biology and taxonomic classification.</title>
        <authorList>
            <person name="Goeker M."/>
        </authorList>
    </citation>
    <scope>NUCLEOTIDE SEQUENCE [LARGE SCALE GENOMIC DNA]</scope>
    <source>
        <strain evidence="2 3">DSM 100211</strain>
    </source>
</reference>
<accession>A0A7W6D8R3</accession>
<dbReference type="RefSeq" id="WP_183807027.1">
    <property type="nucleotide sequence ID" value="NZ_JACIEE010000008.1"/>
</dbReference>
<proteinExistence type="predicted"/>
<dbReference type="AlphaFoldDB" id="A0A7W6D8R3"/>
<name>A0A7W6D8R3_9HYPH</name>
<evidence type="ECO:0000313" key="3">
    <source>
        <dbReference type="Proteomes" id="UP000574761"/>
    </source>
</evidence>
<feature type="signal peptide" evidence="1">
    <location>
        <begin position="1"/>
        <end position="25"/>
    </location>
</feature>
<organism evidence="2 3">
    <name type="scientific">Mycoplana azooxidifex</name>
    <dbReference type="NCBI Taxonomy" id="1636188"/>
    <lineage>
        <taxon>Bacteria</taxon>
        <taxon>Pseudomonadati</taxon>
        <taxon>Pseudomonadota</taxon>
        <taxon>Alphaproteobacteria</taxon>
        <taxon>Hyphomicrobiales</taxon>
        <taxon>Rhizobiaceae</taxon>
        <taxon>Mycoplana</taxon>
    </lineage>
</organism>